<dbReference type="Pfam" id="PF13701">
    <property type="entry name" value="DDE_Tnp_1_4"/>
    <property type="match status" value="1"/>
</dbReference>
<evidence type="ECO:0000313" key="3">
    <source>
        <dbReference type="Proteomes" id="UP000319576"/>
    </source>
</evidence>
<organism evidence="2 3">
    <name type="scientific">Urbifossiella limnaea</name>
    <dbReference type="NCBI Taxonomy" id="2528023"/>
    <lineage>
        <taxon>Bacteria</taxon>
        <taxon>Pseudomonadati</taxon>
        <taxon>Planctomycetota</taxon>
        <taxon>Planctomycetia</taxon>
        <taxon>Gemmatales</taxon>
        <taxon>Gemmataceae</taxon>
        <taxon>Urbifossiella</taxon>
    </lineage>
</organism>
<name>A0A517XN41_9BACT</name>
<protein>
    <submittedName>
        <fullName evidence="2">Transposase DDE domain protein</fullName>
    </submittedName>
</protein>
<dbReference type="OrthoDB" id="232723at2"/>
<dbReference type="AlphaFoldDB" id="A0A517XN41"/>
<gene>
    <name evidence="2" type="ORF">ETAA1_08260</name>
</gene>
<evidence type="ECO:0000313" key="2">
    <source>
        <dbReference type="EMBL" id="QDU18929.1"/>
    </source>
</evidence>
<evidence type="ECO:0000259" key="1">
    <source>
        <dbReference type="Pfam" id="PF13701"/>
    </source>
</evidence>
<feature type="domain" description="Transposase DDE" evidence="1">
    <location>
        <begin position="12"/>
        <end position="445"/>
    </location>
</feature>
<dbReference type="NCBIfam" id="NF033539">
    <property type="entry name" value="transpos_IS1380"/>
    <property type="match status" value="1"/>
</dbReference>
<dbReference type="RefSeq" id="WP_145234555.1">
    <property type="nucleotide sequence ID" value="NZ_CP036273.1"/>
</dbReference>
<sequence length="453" mass="51092">MTHRTTAPVSFTSVHGRKLVAEFSAGHLTSDAGLVLLREADRQLGLVAALDAAIDDPRAPERIEHPQATLLAQRLFGLAAGYEDLNDHQHLRHDPLWQAAADHPDVEGSADLASPPTLCRLENRITRRDLVRLAAVLVDQFVASFDAPPAELTLDIDATDDPIHGRQEQHFFHGYYDAYCFLPLYVTCGSRLLVAYLRPANIGADHHARAILKLLVTRLRQAWPGVKVLIRGDSGFGRWRLMRWCDSHDVRYLFGLARNAVLERESQEWLGWVAEAHRLDGRSHRFFGTLSYAAGTWDRPRRVIVKAEHLRGSDAGKSNPRYVVTNLAGDARTLYEEVYCARGDMENRIKEQQLGLFADRTSCHAFLANTFRVLMAAAAYVLVEHIRRTALVGTELEKAEVGTIRLRLFRVAALVVTSVRRLVVRFARSYVWQALFVRVARQLQSRRRADDST</sequence>
<dbReference type="Proteomes" id="UP000319576">
    <property type="component" value="Chromosome"/>
</dbReference>
<reference evidence="2 3" key="1">
    <citation type="submission" date="2019-02" db="EMBL/GenBank/DDBJ databases">
        <title>Deep-cultivation of Planctomycetes and their phenomic and genomic characterization uncovers novel biology.</title>
        <authorList>
            <person name="Wiegand S."/>
            <person name="Jogler M."/>
            <person name="Boedeker C."/>
            <person name="Pinto D."/>
            <person name="Vollmers J."/>
            <person name="Rivas-Marin E."/>
            <person name="Kohn T."/>
            <person name="Peeters S.H."/>
            <person name="Heuer A."/>
            <person name="Rast P."/>
            <person name="Oberbeckmann S."/>
            <person name="Bunk B."/>
            <person name="Jeske O."/>
            <person name="Meyerdierks A."/>
            <person name="Storesund J.E."/>
            <person name="Kallscheuer N."/>
            <person name="Luecker S."/>
            <person name="Lage O.M."/>
            <person name="Pohl T."/>
            <person name="Merkel B.J."/>
            <person name="Hornburger P."/>
            <person name="Mueller R.-W."/>
            <person name="Bruemmer F."/>
            <person name="Labrenz M."/>
            <person name="Spormann A.M."/>
            <person name="Op den Camp H."/>
            <person name="Overmann J."/>
            <person name="Amann R."/>
            <person name="Jetten M.S.M."/>
            <person name="Mascher T."/>
            <person name="Medema M.H."/>
            <person name="Devos D.P."/>
            <person name="Kaster A.-K."/>
            <person name="Ovreas L."/>
            <person name="Rohde M."/>
            <person name="Galperin M.Y."/>
            <person name="Jogler C."/>
        </authorList>
    </citation>
    <scope>NUCLEOTIDE SEQUENCE [LARGE SCALE GENOMIC DNA]</scope>
    <source>
        <strain evidence="2 3">ETA_A1</strain>
    </source>
</reference>
<dbReference type="InterPro" id="IPR047960">
    <property type="entry name" value="Transpos_IS1380"/>
</dbReference>
<keyword evidence="3" id="KW-1185">Reference proteome</keyword>
<proteinExistence type="predicted"/>
<dbReference type="InterPro" id="IPR025668">
    <property type="entry name" value="Tnp_DDE_dom"/>
</dbReference>
<dbReference type="EMBL" id="CP036273">
    <property type="protein sequence ID" value="QDU18929.1"/>
    <property type="molecule type" value="Genomic_DNA"/>
</dbReference>
<dbReference type="KEGG" id="uli:ETAA1_08260"/>
<accession>A0A517XN41</accession>